<evidence type="ECO:0000256" key="1">
    <source>
        <dbReference type="ARBA" id="ARBA00022825"/>
    </source>
</evidence>
<protein>
    <submittedName>
        <fullName evidence="6">Uncharacterized protein</fullName>
    </submittedName>
</protein>
<dbReference type="CDD" id="cd00033">
    <property type="entry name" value="CCP"/>
    <property type="match status" value="1"/>
</dbReference>
<accession>A0A9Q1FJ96</accession>
<dbReference type="InterPro" id="IPR000859">
    <property type="entry name" value="CUB_dom"/>
</dbReference>
<keyword evidence="2" id="KW-1015">Disulfide bond</keyword>
<sequence length="224" mass="24978">MNLPSPVISSKNWLRLHFTSDSNHRRKGFSAQYQVKKAIELKSRGVKMLQSKDTNHKNTALSQGGMAADICPDPGIPENGKRIGTDFQVGASIQFSCDDSYVLHGSKSITCQRVTETLAAWSDHRPNCRTRTCGSNLRGPKGFITSPNYPVQYENNAHCVWVITAVDPEKHDNTIANTEECCKHPGVVYVMSHKPYHTLSHHNLSQRELCPEEGPFSICPNITM</sequence>
<dbReference type="PROSITE" id="PS01180">
    <property type="entry name" value="CUB"/>
    <property type="match status" value="1"/>
</dbReference>
<keyword evidence="1" id="KW-0720">Serine protease</keyword>
<comment type="caution">
    <text evidence="3">Lacks conserved residue(s) required for the propagation of feature annotation.</text>
</comment>
<dbReference type="InterPro" id="IPR035914">
    <property type="entry name" value="Sperma_CUB_dom_sf"/>
</dbReference>
<dbReference type="Gene3D" id="2.60.120.290">
    <property type="entry name" value="Spermadhesin, CUB domain"/>
    <property type="match status" value="2"/>
</dbReference>
<dbReference type="OrthoDB" id="5804959at2759"/>
<dbReference type="Proteomes" id="UP001152622">
    <property type="component" value="Chromosome 5"/>
</dbReference>
<dbReference type="Pfam" id="PF00431">
    <property type="entry name" value="CUB"/>
    <property type="match status" value="1"/>
</dbReference>
<feature type="domain" description="Sushi" evidence="5">
    <location>
        <begin position="69"/>
        <end position="130"/>
    </location>
</feature>
<proteinExistence type="predicted"/>
<dbReference type="GO" id="GO:0005615">
    <property type="term" value="C:extracellular space"/>
    <property type="evidence" value="ECO:0007669"/>
    <property type="project" value="TreeGrafter"/>
</dbReference>
<dbReference type="FunFam" id="2.10.70.10:FF:000002">
    <property type="entry name" value="CUB and Sushi multiple domains 3"/>
    <property type="match status" value="1"/>
</dbReference>
<dbReference type="AlphaFoldDB" id="A0A9Q1FJ96"/>
<dbReference type="SUPFAM" id="SSF49854">
    <property type="entry name" value="Spermadhesin, CUB domain"/>
    <property type="match status" value="2"/>
</dbReference>
<dbReference type="SUPFAM" id="SSF57535">
    <property type="entry name" value="Complement control module/SCR domain"/>
    <property type="match status" value="1"/>
</dbReference>
<gene>
    <name evidence="6" type="ORF">SKAU_G00164310</name>
</gene>
<dbReference type="PANTHER" id="PTHR24255:SF31">
    <property type="entry name" value="CUBILIN-LIKE PROTEIN"/>
    <property type="match status" value="1"/>
</dbReference>
<evidence type="ECO:0000259" key="5">
    <source>
        <dbReference type="PROSITE" id="PS50923"/>
    </source>
</evidence>
<evidence type="ECO:0000256" key="2">
    <source>
        <dbReference type="ARBA" id="ARBA00023157"/>
    </source>
</evidence>
<dbReference type="InterPro" id="IPR035976">
    <property type="entry name" value="Sushi/SCR/CCP_sf"/>
</dbReference>
<keyword evidence="7" id="KW-1185">Reference proteome</keyword>
<keyword evidence="3" id="KW-0768">Sushi</keyword>
<evidence type="ECO:0000256" key="3">
    <source>
        <dbReference type="PROSITE-ProRule" id="PRU00302"/>
    </source>
</evidence>
<evidence type="ECO:0000313" key="6">
    <source>
        <dbReference type="EMBL" id="KAJ8359906.1"/>
    </source>
</evidence>
<dbReference type="PANTHER" id="PTHR24255">
    <property type="entry name" value="COMPLEMENT COMPONENT 1, S SUBCOMPONENT-RELATED"/>
    <property type="match status" value="1"/>
</dbReference>
<evidence type="ECO:0000259" key="4">
    <source>
        <dbReference type="PROSITE" id="PS01180"/>
    </source>
</evidence>
<dbReference type="InterPro" id="IPR000436">
    <property type="entry name" value="Sushi_SCR_CCP_dom"/>
</dbReference>
<dbReference type="CDD" id="cd00041">
    <property type="entry name" value="CUB"/>
    <property type="match status" value="1"/>
</dbReference>
<comment type="caution">
    <text evidence="6">The sequence shown here is derived from an EMBL/GenBank/DDBJ whole genome shotgun (WGS) entry which is preliminary data.</text>
</comment>
<name>A0A9Q1FJ96_SYNKA</name>
<dbReference type="SMART" id="SM00032">
    <property type="entry name" value="CCP"/>
    <property type="match status" value="1"/>
</dbReference>
<keyword evidence="1" id="KW-0645">Protease</keyword>
<dbReference type="EMBL" id="JAINUF010000005">
    <property type="protein sequence ID" value="KAJ8359906.1"/>
    <property type="molecule type" value="Genomic_DNA"/>
</dbReference>
<keyword evidence="1" id="KW-0378">Hydrolase</keyword>
<dbReference type="Gene3D" id="2.10.70.10">
    <property type="entry name" value="Complement Module, domain 1"/>
    <property type="match status" value="1"/>
</dbReference>
<organism evidence="6 7">
    <name type="scientific">Synaphobranchus kaupii</name>
    <name type="common">Kaup's arrowtooth eel</name>
    <dbReference type="NCBI Taxonomy" id="118154"/>
    <lineage>
        <taxon>Eukaryota</taxon>
        <taxon>Metazoa</taxon>
        <taxon>Chordata</taxon>
        <taxon>Craniata</taxon>
        <taxon>Vertebrata</taxon>
        <taxon>Euteleostomi</taxon>
        <taxon>Actinopterygii</taxon>
        <taxon>Neopterygii</taxon>
        <taxon>Teleostei</taxon>
        <taxon>Anguilliformes</taxon>
        <taxon>Synaphobranchidae</taxon>
        <taxon>Synaphobranchus</taxon>
    </lineage>
</organism>
<feature type="domain" description="CUB" evidence="4">
    <location>
        <begin position="133"/>
        <end position="165"/>
    </location>
</feature>
<evidence type="ECO:0000313" key="7">
    <source>
        <dbReference type="Proteomes" id="UP001152622"/>
    </source>
</evidence>
<reference evidence="6" key="1">
    <citation type="journal article" date="2023" name="Science">
        <title>Genome structures resolve the early diversification of teleost fishes.</title>
        <authorList>
            <person name="Parey E."/>
            <person name="Louis A."/>
            <person name="Montfort J."/>
            <person name="Bouchez O."/>
            <person name="Roques C."/>
            <person name="Iampietro C."/>
            <person name="Lluch J."/>
            <person name="Castinel A."/>
            <person name="Donnadieu C."/>
            <person name="Desvignes T."/>
            <person name="Floi Bucao C."/>
            <person name="Jouanno E."/>
            <person name="Wen M."/>
            <person name="Mejri S."/>
            <person name="Dirks R."/>
            <person name="Jansen H."/>
            <person name="Henkel C."/>
            <person name="Chen W.J."/>
            <person name="Zahm M."/>
            <person name="Cabau C."/>
            <person name="Klopp C."/>
            <person name="Thompson A.W."/>
            <person name="Robinson-Rechavi M."/>
            <person name="Braasch I."/>
            <person name="Lecointre G."/>
            <person name="Bobe J."/>
            <person name="Postlethwait J.H."/>
            <person name="Berthelot C."/>
            <person name="Roest Crollius H."/>
            <person name="Guiguen Y."/>
        </authorList>
    </citation>
    <scope>NUCLEOTIDE SEQUENCE</scope>
    <source>
        <strain evidence="6">WJC10195</strain>
    </source>
</reference>
<dbReference type="GO" id="GO:0004252">
    <property type="term" value="F:serine-type endopeptidase activity"/>
    <property type="evidence" value="ECO:0007669"/>
    <property type="project" value="TreeGrafter"/>
</dbReference>
<dbReference type="Pfam" id="PF00084">
    <property type="entry name" value="Sushi"/>
    <property type="match status" value="1"/>
</dbReference>
<dbReference type="PROSITE" id="PS50923">
    <property type="entry name" value="SUSHI"/>
    <property type="match status" value="1"/>
</dbReference>